<feature type="transmembrane region" description="Helical" evidence="1">
    <location>
        <begin position="55"/>
        <end position="72"/>
    </location>
</feature>
<dbReference type="InterPro" id="IPR009732">
    <property type="entry name" value="DUF1304"/>
</dbReference>
<dbReference type="AlphaFoldDB" id="A0A931MZU0"/>
<protein>
    <submittedName>
        <fullName evidence="2">DUF1304 domain-containing protein</fullName>
    </submittedName>
</protein>
<evidence type="ECO:0000313" key="3">
    <source>
        <dbReference type="Proteomes" id="UP000655751"/>
    </source>
</evidence>
<reference evidence="2" key="1">
    <citation type="submission" date="2020-11" db="EMBL/GenBank/DDBJ databases">
        <title>Nocardia NEAU-351.nov., a novel actinomycete isolated from the cow dung.</title>
        <authorList>
            <person name="Zhang X."/>
        </authorList>
    </citation>
    <scope>NUCLEOTIDE SEQUENCE</scope>
    <source>
        <strain evidence="2">NEAU-351</strain>
    </source>
</reference>
<dbReference type="Pfam" id="PF06993">
    <property type="entry name" value="DUF1304"/>
    <property type="match status" value="1"/>
</dbReference>
<feature type="transmembrane region" description="Helical" evidence="1">
    <location>
        <begin position="78"/>
        <end position="99"/>
    </location>
</feature>
<keyword evidence="1" id="KW-1133">Transmembrane helix</keyword>
<keyword evidence="1" id="KW-0472">Membrane</keyword>
<name>A0A931MZU0_9NOCA</name>
<keyword evidence="3" id="KW-1185">Reference proteome</keyword>
<evidence type="ECO:0000256" key="1">
    <source>
        <dbReference type="SAM" id="Phobius"/>
    </source>
</evidence>
<dbReference type="Proteomes" id="UP000655751">
    <property type="component" value="Unassembled WGS sequence"/>
</dbReference>
<feature type="transmembrane region" description="Helical" evidence="1">
    <location>
        <begin position="6"/>
        <end position="25"/>
    </location>
</feature>
<sequence length="126" mass="13264">MLAIVQILAILAAIVHVYIFTLESIRFRAAAVHRGIFGVADTDVEAVRPWAFNQGFYNLFLGIGAFVGAILVRPEPAAGWALIIMGCGSMLAAAAVLVATDRRMVKAAASQGTIPALTLLAALTQL</sequence>
<dbReference type="RefSeq" id="WP_196148846.1">
    <property type="nucleotide sequence ID" value="NZ_JADMLG010000003.1"/>
</dbReference>
<gene>
    <name evidence="2" type="ORF">IT779_09455</name>
</gene>
<accession>A0A931MZU0</accession>
<dbReference type="EMBL" id="JADMLG010000003">
    <property type="protein sequence ID" value="MBH0776510.1"/>
    <property type="molecule type" value="Genomic_DNA"/>
</dbReference>
<evidence type="ECO:0000313" key="2">
    <source>
        <dbReference type="EMBL" id="MBH0776510.1"/>
    </source>
</evidence>
<comment type="caution">
    <text evidence="2">The sequence shown here is derived from an EMBL/GenBank/DDBJ whole genome shotgun (WGS) entry which is preliminary data.</text>
</comment>
<organism evidence="2 3">
    <name type="scientific">Nocardia bovistercoris</name>
    <dbReference type="NCBI Taxonomy" id="2785916"/>
    <lineage>
        <taxon>Bacteria</taxon>
        <taxon>Bacillati</taxon>
        <taxon>Actinomycetota</taxon>
        <taxon>Actinomycetes</taxon>
        <taxon>Mycobacteriales</taxon>
        <taxon>Nocardiaceae</taxon>
        <taxon>Nocardia</taxon>
    </lineage>
</organism>
<proteinExistence type="predicted"/>
<keyword evidence="1" id="KW-0812">Transmembrane</keyword>